<dbReference type="Pfam" id="PF00148">
    <property type="entry name" value="Oxidored_nitro"/>
    <property type="match status" value="1"/>
</dbReference>
<evidence type="ECO:0000313" key="3">
    <source>
        <dbReference type="Proteomes" id="UP000824140"/>
    </source>
</evidence>
<dbReference type="Proteomes" id="UP000824140">
    <property type="component" value="Unassembled WGS sequence"/>
</dbReference>
<dbReference type="EMBL" id="DVJN01000252">
    <property type="protein sequence ID" value="HIS93973.1"/>
    <property type="molecule type" value="Genomic_DNA"/>
</dbReference>
<proteinExistence type="predicted"/>
<dbReference type="SUPFAM" id="SSF53807">
    <property type="entry name" value="Helical backbone' metal receptor"/>
    <property type="match status" value="1"/>
</dbReference>
<feature type="domain" description="Nitrogenase/oxidoreductase component 1" evidence="1">
    <location>
        <begin position="13"/>
        <end position="402"/>
    </location>
</feature>
<dbReference type="AlphaFoldDB" id="A0A9D1K8G6"/>
<dbReference type="PANTHER" id="PTHR42956">
    <property type="entry name" value="NITROGENASE IRON-MOLYBDENUM COFACTOR BIOSYNTHESIS PROTEIN NIFE"/>
    <property type="match status" value="1"/>
</dbReference>
<dbReference type="PANTHER" id="PTHR42956:SF1">
    <property type="entry name" value="NITROGENASE IRON-MOLYBDENUM COFACTOR BIOSYNTHESIS PROTEIN NIFE"/>
    <property type="match status" value="1"/>
</dbReference>
<dbReference type="InterPro" id="IPR049939">
    <property type="entry name" value="NifE-like"/>
</dbReference>
<reference evidence="2" key="1">
    <citation type="submission" date="2020-10" db="EMBL/GenBank/DDBJ databases">
        <authorList>
            <person name="Gilroy R."/>
        </authorList>
    </citation>
    <scope>NUCLEOTIDE SEQUENCE</scope>
    <source>
        <strain evidence="2">13766</strain>
    </source>
</reference>
<reference evidence="2" key="2">
    <citation type="journal article" date="2021" name="PeerJ">
        <title>Extensive microbial diversity within the chicken gut microbiome revealed by metagenomics and culture.</title>
        <authorList>
            <person name="Gilroy R."/>
            <person name="Ravi A."/>
            <person name="Getino M."/>
            <person name="Pursley I."/>
            <person name="Horton D.L."/>
            <person name="Alikhan N.F."/>
            <person name="Baker D."/>
            <person name="Gharbi K."/>
            <person name="Hall N."/>
            <person name="Watson M."/>
            <person name="Adriaenssens E.M."/>
            <person name="Foster-Nyarko E."/>
            <person name="Jarju S."/>
            <person name="Secka A."/>
            <person name="Antonio M."/>
            <person name="Oren A."/>
            <person name="Chaudhuri R.R."/>
            <person name="La Ragione R."/>
            <person name="Hildebrand F."/>
            <person name="Pallen M.J."/>
        </authorList>
    </citation>
    <scope>NUCLEOTIDE SEQUENCE</scope>
    <source>
        <strain evidence="2">13766</strain>
    </source>
</reference>
<accession>A0A9D1K8G6</accession>
<dbReference type="Gene3D" id="3.40.50.1980">
    <property type="entry name" value="Nitrogenase molybdenum iron protein domain"/>
    <property type="match status" value="2"/>
</dbReference>
<gene>
    <name evidence="2" type="ORF">IAA84_13235</name>
</gene>
<organism evidence="2 3">
    <name type="scientific">Candidatus Alectryocaccomicrobium excrementavium</name>
    <dbReference type="NCBI Taxonomy" id="2840668"/>
    <lineage>
        <taxon>Bacteria</taxon>
        <taxon>Bacillati</taxon>
        <taxon>Bacillota</taxon>
        <taxon>Clostridia</taxon>
        <taxon>Candidatus Alectryocaccomicrobium</taxon>
    </lineage>
</organism>
<evidence type="ECO:0000313" key="2">
    <source>
        <dbReference type="EMBL" id="HIS93973.1"/>
    </source>
</evidence>
<dbReference type="GO" id="GO:0016491">
    <property type="term" value="F:oxidoreductase activity"/>
    <property type="evidence" value="ECO:0007669"/>
    <property type="project" value="InterPro"/>
</dbReference>
<comment type="caution">
    <text evidence="2">The sequence shown here is derived from an EMBL/GenBank/DDBJ whole genome shotgun (WGS) entry which is preliminary data.</text>
</comment>
<name>A0A9D1K8G6_9FIRM</name>
<sequence length="410" mass="44879">MSLCRYLPTPSDRMGILWSLLCIEGSVVLEYGPAGTTHYSVSLFGNLGVDQQNRLFTTHMSEDDVVMGDVSRLERALVEIDQGYAPRVIFVVASSVSAVIGTDLRGVCAYMQEKVRARLIAFEQGGFRGDYSAGLREAYQLIAQHAVAPTDECIEGTYNILGLSAGAYRARSDLNEIRRLMREAFGMEMRACLCMDTGVAAIEDCGRAELNLVLRGEALPAAEILEKTCHTPYVAGTPYGYAGTLDWLHRVGEALGREPDGALVRELEARHAGAMQMRMYGMMLRRDRPAATIYGEYELVRGMAGLLEEAGIPAVNQLSAHSLHALPEHDPAVRHLPVEKERIELMRGLRRQLVLAGEVSHTLLDADNTFVCVSLPLVNGAQVATHMPLAGPRGADYMLEHIGAYLDTLS</sequence>
<dbReference type="CDD" id="cd00316">
    <property type="entry name" value="Oxidoreductase_nitrogenase"/>
    <property type="match status" value="1"/>
</dbReference>
<evidence type="ECO:0000259" key="1">
    <source>
        <dbReference type="Pfam" id="PF00148"/>
    </source>
</evidence>
<protein>
    <submittedName>
        <fullName evidence="2">Nitrogenase component 1</fullName>
    </submittedName>
</protein>
<dbReference type="InterPro" id="IPR000510">
    <property type="entry name" value="Nase/OxRdtase_comp1"/>
</dbReference>